<keyword evidence="13" id="KW-0862">Zinc</keyword>
<dbReference type="NCBIfam" id="NF006506">
    <property type="entry name" value="PRK08942.1"/>
    <property type="match status" value="1"/>
</dbReference>
<comment type="subunit">
    <text evidence="7">Monomer.</text>
</comment>
<evidence type="ECO:0000256" key="10">
    <source>
        <dbReference type="ARBA" id="ARBA00022490"/>
    </source>
</evidence>
<reference evidence="18" key="1">
    <citation type="submission" date="2018-05" db="EMBL/GenBank/DDBJ databases">
        <authorList>
            <person name="Li Y."/>
        </authorList>
    </citation>
    <scope>NUCLEOTIDE SEQUENCE [LARGE SCALE GENOMIC DNA]</scope>
    <source>
        <strain evidence="18">3d-2-2</strain>
    </source>
</reference>
<dbReference type="Proteomes" id="UP000245212">
    <property type="component" value="Unassembled WGS sequence"/>
</dbReference>
<dbReference type="Pfam" id="PF13242">
    <property type="entry name" value="Hydrolase_like"/>
    <property type="match status" value="1"/>
</dbReference>
<evidence type="ECO:0000256" key="16">
    <source>
        <dbReference type="ARBA" id="ARBA00031828"/>
    </source>
</evidence>
<dbReference type="GO" id="GO:0005975">
    <property type="term" value="P:carbohydrate metabolic process"/>
    <property type="evidence" value="ECO:0007669"/>
    <property type="project" value="InterPro"/>
</dbReference>
<dbReference type="InterPro" id="IPR006543">
    <property type="entry name" value="Histidinol-phos"/>
</dbReference>
<evidence type="ECO:0000256" key="4">
    <source>
        <dbReference type="ARBA" id="ARBA00004496"/>
    </source>
</evidence>
<evidence type="ECO:0000256" key="6">
    <source>
        <dbReference type="ARBA" id="ARBA00005628"/>
    </source>
</evidence>
<dbReference type="EC" id="3.1.3.82" evidence="8"/>
<comment type="caution">
    <text evidence="17">The sequence shown here is derived from an EMBL/GenBank/DDBJ whole genome shotgun (WGS) entry which is preliminary data.</text>
</comment>
<evidence type="ECO:0000256" key="14">
    <source>
        <dbReference type="ARBA" id="ARBA00022842"/>
    </source>
</evidence>
<dbReference type="RefSeq" id="WP_109061730.1">
    <property type="nucleotide sequence ID" value="NZ_QETA01000003.1"/>
</dbReference>
<comment type="similarity">
    <text evidence="6">Belongs to the GmhB family.</text>
</comment>
<dbReference type="FunFam" id="3.40.50.1000:FF:000168">
    <property type="entry name" value="D,D-heptose 1,7-bisphosphate phosphatase"/>
    <property type="match status" value="1"/>
</dbReference>
<comment type="cofactor">
    <cofactor evidence="3">
        <name>Zn(2+)</name>
        <dbReference type="ChEBI" id="CHEBI:29105"/>
    </cofactor>
</comment>
<protein>
    <recommendedName>
        <fullName evidence="9">D-glycero-beta-D-manno-heptose-1,7-bisphosphate 7-phosphatase</fullName>
        <ecNumber evidence="8">3.1.3.82</ecNumber>
    </recommendedName>
    <alternativeName>
        <fullName evidence="16">D,D-heptose 1,7-bisphosphate phosphatase</fullName>
    </alternativeName>
</protein>
<evidence type="ECO:0000256" key="2">
    <source>
        <dbReference type="ARBA" id="ARBA00001946"/>
    </source>
</evidence>
<dbReference type="InterPro" id="IPR006549">
    <property type="entry name" value="HAD-SF_hydro_IIIA"/>
</dbReference>
<dbReference type="SUPFAM" id="SSF56784">
    <property type="entry name" value="HAD-like"/>
    <property type="match status" value="1"/>
</dbReference>
<evidence type="ECO:0000256" key="11">
    <source>
        <dbReference type="ARBA" id="ARBA00022723"/>
    </source>
</evidence>
<dbReference type="GO" id="GO:0005737">
    <property type="term" value="C:cytoplasm"/>
    <property type="evidence" value="ECO:0007669"/>
    <property type="project" value="UniProtKB-SubCell"/>
</dbReference>
<evidence type="ECO:0000313" key="18">
    <source>
        <dbReference type="Proteomes" id="UP000245212"/>
    </source>
</evidence>
<dbReference type="Gene3D" id="3.40.50.1000">
    <property type="entry name" value="HAD superfamily/HAD-like"/>
    <property type="match status" value="1"/>
</dbReference>
<name>A0A2V1JZB3_9BURK</name>
<dbReference type="NCBIfam" id="TIGR01656">
    <property type="entry name" value="Histidinol-ppas"/>
    <property type="match status" value="1"/>
</dbReference>
<comment type="subcellular location">
    <subcellularLocation>
        <location evidence="4">Cytoplasm</location>
    </subcellularLocation>
</comment>
<evidence type="ECO:0000256" key="8">
    <source>
        <dbReference type="ARBA" id="ARBA00012987"/>
    </source>
</evidence>
<accession>A0A2V1JZB3</accession>
<dbReference type="CDD" id="cd07503">
    <property type="entry name" value="HAD_HisB-N"/>
    <property type="match status" value="1"/>
</dbReference>
<dbReference type="AlphaFoldDB" id="A0A2V1JZB3"/>
<dbReference type="InterPro" id="IPR023214">
    <property type="entry name" value="HAD_sf"/>
</dbReference>
<keyword evidence="18" id="KW-1185">Reference proteome</keyword>
<keyword evidence="12" id="KW-0378">Hydrolase</keyword>
<evidence type="ECO:0000256" key="15">
    <source>
        <dbReference type="ARBA" id="ARBA00023277"/>
    </source>
</evidence>
<keyword evidence="14" id="KW-0460">Magnesium</keyword>
<dbReference type="PANTHER" id="PTHR42891:SF1">
    <property type="entry name" value="D-GLYCERO-BETA-D-MANNO-HEPTOSE-1,7-BISPHOSPHATE 7-PHOSPHATASE"/>
    <property type="match status" value="1"/>
</dbReference>
<organism evidence="17 18">
    <name type="scientific">Corticimicrobacter populi</name>
    <dbReference type="NCBI Taxonomy" id="2175229"/>
    <lineage>
        <taxon>Bacteria</taxon>
        <taxon>Pseudomonadati</taxon>
        <taxon>Pseudomonadota</taxon>
        <taxon>Betaproteobacteria</taxon>
        <taxon>Burkholderiales</taxon>
        <taxon>Alcaligenaceae</taxon>
        <taxon>Corticimicrobacter</taxon>
    </lineage>
</organism>
<keyword evidence="11" id="KW-0479">Metal-binding</keyword>
<comment type="cofactor">
    <cofactor evidence="2">
        <name>Mg(2+)</name>
        <dbReference type="ChEBI" id="CHEBI:18420"/>
    </cofactor>
</comment>
<dbReference type="GO" id="GO:0046872">
    <property type="term" value="F:metal ion binding"/>
    <property type="evidence" value="ECO:0007669"/>
    <property type="project" value="UniProtKB-KW"/>
</dbReference>
<proteinExistence type="inferred from homology"/>
<evidence type="ECO:0000256" key="13">
    <source>
        <dbReference type="ARBA" id="ARBA00022833"/>
    </source>
</evidence>
<evidence type="ECO:0000256" key="1">
    <source>
        <dbReference type="ARBA" id="ARBA00001226"/>
    </source>
</evidence>
<evidence type="ECO:0000256" key="5">
    <source>
        <dbReference type="ARBA" id="ARBA00004708"/>
    </source>
</evidence>
<dbReference type="InterPro" id="IPR004446">
    <property type="entry name" value="Heptose_bisP_phosphatase"/>
</dbReference>
<dbReference type="InterPro" id="IPR036412">
    <property type="entry name" value="HAD-like_sf"/>
</dbReference>
<evidence type="ECO:0000313" key="17">
    <source>
        <dbReference type="EMBL" id="PWF23116.1"/>
    </source>
</evidence>
<evidence type="ECO:0000256" key="7">
    <source>
        <dbReference type="ARBA" id="ARBA00011245"/>
    </source>
</evidence>
<comment type="pathway">
    <text evidence="5">Nucleotide-sugar biosynthesis; ADP-L-glycero-beta-D-manno-heptose biosynthesis; ADP-L-glycero-beta-D-manno-heptose from D-glycero-beta-D-manno-heptose 7-phosphate: step 2/4.</text>
</comment>
<evidence type="ECO:0000256" key="9">
    <source>
        <dbReference type="ARBA" id="ARBA00014542"/>
    </source>
</evidence>
<sequence length="207" mass="21965">MNLPNPSASCPPSALAGLKLIVLDRDGVINQDSAEYVKSPDEWIPLPGSLEAIARLNEAGWRVVVATNQSGLARGYFSMETLNAIHGKMRRLLHQAGGMVDAIFICPHGPDEGCDCRKPAPGLFRDIAQRYDVDLNGVPAVGDSLRDLQASAQVGCAPWLVLTGNGDSTARKPLPPGTRIARDLADMVDQLLAVRAETPSDSLSAAS</sequence>
<keyword evidence="15" id="KW-0119">Carbohydrate metabolism</keyword>
<dbReference type="EMBL" id="QETA01000003">
    <property type="protein sequence ID" value="PWF23116.1"/>
    <property type="molecule type" value="Genomic_DNA"/>
</dbReference>
<dbReference type="PANTHER" id="PTHR42891">
    <property type="entry name" value="D-GLYCERO-BETA-D-MANNO-HEPTOSE-1,7-BISPHOSPHATE 7-PHOSPHATASE"/>
    <property type="match status" value="1"/>
</dbReference>
<evidence type="ECO:0000256" key="12">
    <source>
        <dbReference type="ARBA" id="ARBA00022801"/>
    </source>
</evidence>
<gene>
    <name evidence="17" type="ORF">DD235_08980</name>
</gene>
<comment type="catalytic activity">
    <reaction evidence="1">
        <text>D-glycero-beta-D-manno-heptose 1,7-bisphosphate + H2O = D-glycero-beta-D-manno-heptose 1-phosphate + phosphate</text>
        <dbReference type="Rhea" id="RHEA:28518"/>
        <dbReference type="ChEBI" id="CHEBI:15377"/>
        <dbReference type="ChEBI" id="CHEBI:43474"/>
        <dbReference type="ChEBI" id="CHEBI:60208"/>
        <dbReference type="ChEBI" id="CHEBI:61593"/>
        <dbReference type="EC" id="3.1.3.82"/>
    </reaction>
</comment>
<dbReference type="GO" id="GO:0034200">
    <property type="term" value="F:D-glycero-beta-D-manno-heptose 1,7-bisphosphate 7-phosphatase activity"/>
    <property type="evidence" value="ECO:0007669"/>
    <property type="project" value="UniProtKB-EC"/>
</dbReference>
<keyword evidence="10" id="KW-0963">Cytoplasm</keyword>
<dbReference type="NCBIfam" id="TIGR01662">
    <property type="entry name" value="HAD-SF-IIIA"/>
    <property type="match status" value="1"/>
</dbReference>
<evidence type="ECO:0000256" key="3">
    <source>
        <dbReference type="ARBA" id="ARBA00001947"/>
    </source>
</evidence>